<comment type="caution">
    <text evidence="3">The sequence shown here is derived from an EMBL/GenBank/DDBJ whole genome shotgun (WGS) entry which is preliminary data.</text>
</comment>
<feature type="transmembrane region" description="Helical" evidence="1">
    <location>
        <begin position="85"/>
        <end position="108"/>
    </location>
</feature>
<dbReference type="GO" id="GO:0080120">
    <property type="term" value="P:CAAX-box protein maturation"/>
    <property type="evidence" value="ECO:0007669"/>
    <property type="project" value="UniProtKB-ARBA"/>
</dbReference>
<organism evidence="3 4">
    <name type="scientific">Persicirhabdus sediminis</name>
    <dbReference type="NCBI Taxonomy" id="454144"/>
    <lineage>
        <taxon>Bacteria</taxon>
        <taxon>Pseudomonadati</taxon>
        <taxon>Verrucomicrobiota</taxon>
        <taxon>Verrucomicrobiia</taxon>
        <taxon>Verrucomicrobiales</taxon>
        <taxon>Verrucomicrobiaceae</taxon>
        <taxon>Persicirhabdus</taxon>
    </lineage>
</organism>
<dbReference type="Proteomes" id="UP000624703">
    <property type="component" value="Unassembled WGS sequence"/>
</dbReference>
<keyword evidence="1" id="KW-0472">Membrane</keyword>
<keyword evidence="1" id="KW-1133">Transmembrane helix</keyword>
<dbReference type="InterPro" id="IPR003675">
    <property type="entry name" value="Rce1/LyrA-like_dom"/>
</dbReference>
<dbReference type="AlphaFoldDB" id="A0A8J7MDB5"/>
<proteinExistence type="predicted"/>
<feature type="transmembrane region" description="Helical" evidence="1">
    <location>
        <begin position="216"/>
        <end position="249"/>
    </location>
</feature>
<keyword evidence="3" id="KW-0482">Metalloprotease</keyword>
<feature type="transmembrane region" description="Helical" evidence="1">
    <location>
        <begin position="255"/>
        <end position="275"/>
    </location>
</feature>
<dbReference type="GO" id="GO:0008237">
    <property type="term" value="F:metallopeptidase activity"/>
    <property type="evidence" value="ECO:0007669"/>
    <property type="project" value="UniProtKB-KW"/>
</dbReference>
<sequence length="281" mass="31296">MDPLQLTILTYFFIITLAVLIIGLLTYGIIRVNFPNTLPTQSGRVNIDKLNFADLIGMGMFIALFVAALYSAYQTDPTKAKPDITISHLLSGVIVQFFMVALCIGMVFMRVNPAKFLGLKWSSWKRDIWVIPAGIIICYVLIIAINQVTGYHLWISKLLGEENMQQDVVKMLRESEDPKLLIAMAIGATVIAPICEEIVFRGYIYASIKRFSDRYFAAILSSLIFAFVHLHVAPLLPLTVLAIILCIAYERSGSIWAPIGIHAIFNSITVGAILFTEHIPS</sequence>
<feature type="transmembrane region" description="Helical" evidence="1">
    <location>
        <begin position="51"/>
        <end position="73"/>
    </location>
</feature>
<keyword evidence="4" id="KW-1185">Reference proteome</keyword>
<protein>
    <submittedName>
        <fullName evidence="3">CPBP family intramembrane metalloprotease</fullName>
    </submittedName>
</protein>
<reference evidence="3" key="1">
    <citation type="submission" date="2021-01" db="EMBL/GenBank/DDBJ databases">
        <title>Modified the classification status of verrucomicrobia.</title>
        <authorList>
            <person name="Feng X."/>
        </authorList>
    </citation>
    <scope>NUCLEOTIDE SEQUENCE</scope>
    <source>
        <strain evidence="3">_KCTC 22039</strain>
    </source>
</reference>
<dbReference type="PANTHER" id="PTHR43592:SF15">
    <property type="entry name" value="CAAX AMINO TERMINAL PROTEASE FAMILY PROTEIN"/>
    <property type="match status" value="1"/>
</dbReference>
<accession>A0A8J7MDB5</accession>
<keyword evidence="3" id="KW-0645">Protease</keyword>
<evidence type="ECO:0000313" key="3">
    <source>
        <dbReference type="EMBL" id="MBK1790992.1"/>
    </source>
</evidence>
<evidence type="ECO:0000313" key="4">
    <source>
        <dbReference type="Proteomes" id="UP000624703"/>
    </source>
</evidence>
<evidence type="ECO:0000259" key="2">
    <source>
        <dbReference type="Pfam" id="PF02517"/>
    </source>
</evidence>
<dbReference type="GO" id="GO:0004175">
    <property type="term" value="F:endopeptidase activity"/>
    <property type="evidence" value="ECO:0007669"/>
    <property type="project" value="UniProtKB-ARBA"/>
</dbReference>
<keyword evidence="3" id="KW-0378">Hydrolase</keyword>
<dbReference type="PANTHER" id="PTHR43592">
    <property type="entry name" value="CAAX AMINO TERMINAL PROTEASE"/>
    <property type="match status" value="1"/>
</dbReference>
<feature type="transmembrane region" description="Helical" evidence="1">
    <location>
        <begin position="6"/>
        <end position="30"/>
    </location>
</feature>
<gene>
    <name evidence="3" type="ORF">JIN82_07460</name>
</gene>
<dbReference type="RefSeq" id="WP_200311010.1">
    <property type="nucleotide sequence ID" value="NZ_JAENIM010000037.1"/>
</dbReference>
<feature type="domain" description="CAAX prenyl protease 2/Lysostaphin resistance protein A-like" evidence="2">
    <location>
        <begin position="180"/>
        <end position="267"/>
    </location>
</feature>
<dbReference type="EMBL" id="JAENIM010000037">
    <property type="protein sequence ID" value="MBK1790992.1"/>
    <property type="molecule type" value="Genomic_DNA"/>
</dbReference>
<dbReference type="Pfam" id="PF02517">
    <property type="entry name" value="Rce1-like"/>
    <property type="match status" value="1"/>
</dbReference>
<name>A0A8J7MDB5_9BACT</name>
<evidence type="ECO:0000256" key="1">
    <source>
        <dbReference type="SAM" id="Phobius"/>
    </source>
</evidence>
<keyword evidence="1" id="KW-0812">Transmembrane</keyword>
<feature type="transmembrane region" description="Helical" evidence="1">
    <location>
        <begin position="129"/>
        <end position="154"/>
    </location>
</feature>
<feature type="transmembrane region" description="Helical" evidence="1">
    <location>
        <begin position="180"/>
        <end position="204"/>
    </location>
</feature>